<name>A0A176QD41_9MICO</name>
<comment type="subcellular location">
    <subcellularLocation>
        <location evidence="1">Cell membrane</location>
        <topology evidence="1">Multi-pass membrane protein</topology>
    </subcellularLocation>
</comment>
<comment type="caution">
    <text evidence="2">The sequence shown here is derived from an EMBL/GenBank/DDBJ whole genome shotgun (WGS) entry which is preliminary data.</text>
</comment>
<proteinExistence type="inferred from homology"/>
<organism evidence="2 3">
    <name type="scientific">Janibacter melonis</name>
    <dbReference type="NCBI Taxonomy" id="262209"/>
    <lineage>
        <taxon>Bacteria</taxon>
        <taxon>Bacillati</taxon>
        <taxon>Actinomycetota</taxon>
        <taxon>Actinomycetes</taxon>
        <taxon>Micrococcales</taxon>
        <taxon>Intrasporangiaceae</taxon>
        <taxon>Janibacter</taxon>
    </lineage>
</organism>
<dbReference type="PROSITE" id="PS50895">
    <property type="entry name" value="SURF1"/>
    <property type="match status" value="1"/>
</dbReference>
<dbReference type="EMBL" id="LQZG01000002">
    <property type="protein sequence ID" value="OAB87687.1"/>
    <property type="molecule type" value="Genomic_DNA"/>
</dbReference>
<protein>
    <recommendedName>
        <fullName evidence="1">SURF1-like protein</fullName>
    </recommendedName>
</protein>
<evidence type="ECO:0000313" key="3">
    <source>
        <dbReference type="Proteomes" id="UP000076976"/>
    </source>
</evidence>
<dbReference type="RefSeq" id="WP_068273300.1">
    <property type="nucleotide sequence ID" value="NZ_LQZG01000002.1"/>
</dbReference>
<evidence type="ECO:0000256" key="1">
    <source>
        <dbReference type="RuleBase" id="RU363076"/>
    </source>
</evidence>
<keyword evidence="1" id="KW-0812">Transmembrane</keyword>
<dbReference type="AlphaFoldDB" id="A0A176QD41"/>
<evidence type="ECO:0000313" key="2">
    <source>
        <dbReference type="EMBL" id="OAB87687.1"/>
    </source>
</evidence>
<dbReference type="CDD" id="cd06662">
    <property type="entry name" value="SURF1"/>
    <property type="match status" value="1"/>
</dbReference>
<keyword evidence="3" id="KW-1185">Reference proteome</keyword>
<keyword evidence="1" id="KW-1003">Cell membrane</keyword>
<dbReference type="GO" id="GO:0005886">
    <property type="term" value="C:plasma membrane"/>
    <property type="evidence" value="ECO:0007669"/>
    <property type="project" value="UniProtKB-SubCell"/>
</dbReference>
<dbReference type="STRING" id="262209.AWH69_06445"/>
<gene>
    <name evidence="2" type="ORF">AWH69_06445</name>
</gene>
<dbReference type="Proteomes" id="UP000076976">
    <property type="component" value="Unassembled WGS sequence"/>
</dbReference>
<keyword evidence="1" id="KW-1133">Transmembrane helix</keyword>
<feature type="transmembrane region" description="Helical" evidence="1">
    <location>
        <begin position="213"/>
        <end position="231"/>
    </location>
</feature>
<reference evidence="2 3" key="1">
    <citation type="submission" date="2016-01" db="EMBL/GenBank/DDBJ databases">
        <title>Janibacter melonis strain CD11_4 genome sequencing and assembly.</title>
        <authorList>
            <person name="Nair G.R."/>
            <person name="Kaur G."/>
            <person name="Chander A.M."/>
            <person name="Mayilraj S."/>
        </authorList>
    </citation>
    <scope>NUCLEOTIDE SEQUENCE [LARGE SCALE GENOMIC DNA]</scope>
    <source>
        <strain evidence="2 3">CD11-4</strain>
    </source>
</reference>
<dbReference type="InterPro" id="IPR002994">
    <property type="entry name" value="Surf1/Shy1"/>
</dbReference>
<sequence>MLRTATRPKWLGLLVLALLGAALAVTAGRWQWAVAHDRAREEAVREVQERPVEPIADVIAPHEGFPDDGSGQRVDVTGEYEPGSGFVVVGRLLDGREGGWAVERLVVEQTGANLPVVRGWLPKGEEPPAPPTGTVDVVASLAPGEAPDTATGLAPGTASTVDLAALVNDWPGELYNGFGFVVDERDGSVATPPDGLERVPPPLPDTSLDWRNASYAAQWYVIAAFVIWMWWRMMRQEARRDDTPAQERAVVQTGES</sequence>
<comment type="caution">
    <text evidence="1">Lacks conserved residue(s) required for the propagation of feature annotation.</text>
</comment>
<dbReference type="Pfam" id="PF02104">
    <property type="entry name" value="SURF1"/>
    <property type="match status" value="1"/>
</dbReference>
<keyword evidence="1" id="KW-0472">Membrane</keyword>
<accession>A0A176QD41</accession>
<comment type="similarity">
    <text evidence="1">Belongs to the SURF1 family.</text>
</comment>